<evidence type="ECO:0000256" key="2">
    <source>
        <dbReference type="ARBA" id="ARBA00022525"/>
    </source>
</evidence>
<dbReference type="PRINTS" id="PR00723">
    <property type="entry name" value="SUBTILISIN"/>
</dbReference>
<feature type="active site" description="Charge relay system" evidence="7 8">
    <location>
        <position position="308"/>
    </location>
</feature>
<dbReference type="Pfam" id="PF00082">
    <property type="entry name" value="Peptidase_S8"/>
    <property type="match status" value="1"/>
</dbReference>
<dbReference type="PROSITE" id="PS51892">
    <property type="entry name" value="SUBTILASE"/>
    <property type="match status" value="1"/>
</dbReference>
<dbReference type="GO" id="GO:0004252">
    <property type="term" value="F:serine-type endopeptidase activity"/>
    <property type="evidence" value="ECO:0007669"/>
    <property type="project" value="UniProtKB-UniRule"/>
</dbReference>
<evidence type="ECO:0000313" key="15">
    <source>
        <dbReference type="EMBL" id="AMJ73602.1"/>
    </source>
</evidence>
<dbReference type="InterPro" id="IPR023828">
    <property type="entry name" value="Peptidase_S8_Ser-AS"/>
</dbReference>
<dbReference type="InterPro" id="IPR046450">
    <property type="entry name" value="PA_dom_sf"/>
</dbReference>
<dbReference type="CDD" id="cd02120">
    <property type="entry name" value="PA_subtilisin_like"/>
    <property type="match status" value="1"/>
</dbReference>
<dbReference type="Gene3D" id="2.60.120.380">
    <property type="match status" value="1"/>
</dbReference>
<evidence type="ECO:0000256" key="9">
    <source>
        <dbReference type="RuleBase" id="RU003355"/>
    </source>
</evidence>
<keyword evidence="4 10" id="KW-0732">Signal</keyword>
<feature type="signal peptide" evidence="10">
    <location>
        <begin position="1"/>
        <end position="21"/>
    </location>
</feature>
<feature type="active site" description="Charge relay system" evidence="7 8">
    <location>
        <position position="663"/>
    </location>
</feature>
<dbReference type="InterPro" id="IPR010259">
    <property type="entry name" value="S8pro/Inhibitor_I9"/>
</dbReference>
<evidence type="ECO:0000256" key="3">
    <source>
        <dbReference type="ARBA" id="ARBA00022670"/>
    </source>
</evidence>
<evidence type="ECO:0000313" key="16">
    <source>
        <dbReference type="EMBL" id="MDO6576068.1"/>
    </source>
</evidence>
<dbReference type="Gene3D" id="2.60.40.10">
    <property type="entry name" value="Immunoglobulins"/>
    <property type="match status" value="2"/>
</dbReference>
<keyword evidence="17" id="KW-1185">Reference proteome</keyword>
<dbReference type="InterPro" id="IPR045051">
    <property type="entry name" value="SBT"/>
</dbReference>
<dbReference type="Pfam" id="PF02225">
    <property type="entry name" value="PA"/>
    <property type="match status" value="1"/>
</dbReference>
<dbReference type="PROSITE" id="PS00136">
    <property type="entry name" value="SUBTILASE_ASP"/>
    <property type="match status" value="1"/>
</dbReference>
<gene>
    <name evidence="15" type="ORF">AVL57_06195</name>
    <name evidence="16" type="ORF">Q4527_01640</name>
</gene>
<dbReference type="SUPFAM" id="SSF52025">
    <property type="entry name" value="PA domain"/>
    <property type="match status" value="1"/>
</dbReference>
<keyword evidence="2" id="KW-0964">Secreted</keyword>
<evidence type="ECO:0000256" key="5">
    <source>
        <dbReference type="ARBA" id="ARBA00022801"/>
    </source>
</evidence>
<dbReference type="NCBIfam" id="TIGR03501">
    <property type="entry name" value="GlyGly_CTERM"/>
    <property type="match status" value="1"/>
</dbReference>
<comment type="similarity">
    <text evidence="1 8 9">Belongs to the peptidase S8 family.</text>
</comment>
<feature type="domain" description="Subtilisin-like protease fibronectin type-III" evidence="14">
    <location>
        <begin position="752"/>
        <end position="842"/>
    </location>
</feature>
<evidence type="ECO:0000256" key="6">
    <source>
        <dbReference type="ARBA" id="ARBA00022825"/>
    </source>
</evidence>
<dbReference type="GO" id="GO:0006508">
    <property type="term" value="P:proteolysis"/>
    <property type="evidence" value="ECO:0007669"/>
    <property type="project" value="UniProtKB-KW"/>
</dbReference>
<accession>A0AAW7Z0Q6</accession>
<evidence type="ECO:0000259" key="12">
    <source>
        <dbReference type="Pfam" id="PF02225"/>
    </source>
</evidence>
<evidence type="ECO:0000256" key="4">
    <source>
        <dbReference type="ARBA" id="ARBA00022729"/>
    </source>
</evidence>
<evidence type="ECO:0000259" key="13">
    <source>
        <dbReference type="Pfam" id="PF05922"/>
    </source>
</evidence>
<evidence type="ECO:0000259" key="11">
    <source>
        <dbReference type="Pfam" id="PF00082"/>
    </source>
</evidence>
<dbReference type="Pfam" id="PF05922">
    <property type="entry name" value="Inhibitor_I9"/>
    <property type="match status" value="1"/>
</dbReference>
<dbReference type="InterPro" id="IPR020008">
    <property type="entry name" value="GlyGly_CTERM"/>
</dbReference>
<feature type="active site" description="Charge relay system" evidence="7 8">
    <location>
        <position position="229"/>
    </location>
</feature>
<dbReference type="InterPro" id="IPR015500">
    <property type="entry name" value="Peptidase_S8_subtilisin-rel"/>
</dbReference>
<evidence type="ECO:0000313" key="17">
    <source>
        <dbReference type="Proteomes" id="UP000056750"/>
    </source>
</evidence>
<evidence type="ECO:0000256" key="7">
    <source>
        <dbReference type="PIRSR" id="PIRSR615500-1"/>
    </source>
</evidence>
<dbReference type="EMBL" id="CP013926">
    <property type="protein sequence ID" value="AMJ73602.1"/>
    <property type="molecule type" value="Genomic_DNA"/>
</dbReference>
<dbReference type="InterPro" id="IPR041469">
    <property type="entry name" value="Subtilisin-like_FN3"/>
</dbReference>
<evidence type="ECO:0000256" key="1">
    <source>
        <dbReference type="ARBA" id="ARBA00011073"/>
    </source>
</evidence>
<dbReference type="KEGG" id="asq:AVL57_06195"/>
<dbReference type="PROSITE" id="PS00138">
    <property type="entry name" value="SUBTILASE_SER"/>
    <property type="match status" value="1"/>
</dbReference>
<name>A0AAW7Z0Q6_9ALTE</name>
<dbReference type="Pfam" id="PF17766">
    <property type="entry name" value="fn3_6"/>
    <property type="match status" value="1"/>
</dbReference>
<feature type="domain" description="Peptidase S8/S53" evidence="11">
    <location>
        <begin position="220"/>
        <end position="699"/>
    </location>
</feature>
<dbReference type="EMBL" id="JAUOQI010000001">
    <property type="protein sequence ID" value="MDO6576068.1"/>
    <property type="molecule type" value="Genomic_DNA"/>
</dbReference>
<organism evidence="16 18">
    <name type="scientific">Alteromonas stellipolaris</name>
    <dbReference type="NCBI Taxonomy" id="233316"/>
    <lineage>
        <taxon>Bacteria</taxon>
        <taxon>Pseudomonadati</taxon>
        <taxon>Pseudomonadota</taxon>
        <taxon>Gammaproteobacteria</taxon>
        <taxon>Alteromonadales</taxon>
        <taxon>Alteromonadaceae</taxon>
        <taxon>Alteromonas/Salinimonas group</taxon>
        <taxon>Alteromonas</taxon>
    </lineage>
</organism>
<dbReference type="SUPFAM" id="SSF52743">
    <property type="entry name" value="Subtilisin-like"/>
    <property type="match status" value="1"/>
</dbReference>
<evidence type="ECO:0000259" key="14">
    <source>
        <dbReference type="Pfam" id="PF17766"/>
    </source>
</evidence>
<dbReference type="InterPro" id="IPR003137">
    <property type="entry name" value="PA_domain"/>
</dbReference>
<evidence type="ECO:0000313" key="18">
    <source>
        <dbReference type="Proteomes" id="UP001170717"/>
    </source>
</evidence>
<feature type="chain" id="PRO_5043958953" evidence="10">
    <location>
        <begin position="22"/>
        <end position="1628"/>
    </location>
</feature>
<keyword evidence="6 8" id="KW-0720">Serine protease</keyword>
<evidence type="ECO:0000256" key="8">
    <source>
        <dbReference type="PROSITE-ProRule" id="PRU01240"/>
    </source>
</evidence>
<dbReference type="Proteomes" id="UP000056750">
    <property type="component" value="Chromosome"/>
</dbReference>
<dbReference type="InterPro" id="IPR013783">
    <property type="entry name" value="Ig-like_fold"/>
</dbReference>
<dbReference type="Gene3D" id="3.40.50.200">
    <property type="entry name" value="Peptidase S8/S53 domain"/>
    <property type="match status" value="1"/>
</dbReference>
<dbReference type="PANTHER" id="PTHR10795">
    <property type="entry name" value="PROPROTEIN CONVERTASE SUBTILISIN/KEXIN"/>
    <property type="match status" value="1"/>
</dbReference>
<dbReference type="InterPro" id="IPR023827">
    <property type="entry name" value="Peptidase_S8_Asp-AS"/>
</dbReference>
<sequence>MNNKVTLAVSAALMSMSMHSAAELSSATESFSVTADQLKAVKATSINKYKNTKTVSTPKVLYTAEKGLENKDYIYFVHLSDDAVASYDGGVEGLEATNPQLKKQVSVTRSNSSASKRLDASLPEVKAYASYLEKKQAEVIAKAESAVGSLETIAEYKYALNAIAIKASPAEAEAIARLPGVKNVERDEVYQLDTDTGPSLIGAPAVWDGTANESGVGRQGEGVVVAVLDTGINSDHPSFADVGGDGYDHTNPLGADVYLGECAVEAEVRCNDKLIGIYSYPSISDVYTDDTIFPQDGTIRFGEDYNGHGSHTASTAAGNVLVDVGEVTAEFDVNASDGVATGFTFGQISGVAPHSNIISYQVCQPGNTGDTYAGCTGAAMAAAVDDAVESGIVDVINFSISGGGYPWSGSLNAAWLNARNAGIFIAQSAGNSGPDPETTEKHAPWITVVAASTHGRSVEYDKSISFTGGATELGAIAGKSNSGAISGSIVYAGDYTNANDPDGDPAQCLEPFPENTFAGEIVVCDRGAIARVAKASNVASGGAAGFVLANLADGATSVNNDAYIIPGIHVDATNGDMLRSWLAEGEGHTATITASEGILTVDDDAADIMAEFSSRGPNTSISTLTPSVTAPGVSIYAAYSDEQYGQDSTGSAPADYAYLQGTSMSGPHVAGAAALVRHEKPSWTPDQVRSALMMTATTDVLKEDGETAADWFDMGAGRIEVDLAVQSGLVMDETDANYASADPALGGEPRTLNLPSVTDDNCVGSCTWTRTVTATKDGSWSVDGVAISDGLDITVTPATFDLTAGQSQELTIEIDAFRAESDVWSFGQINLVSGSSPDLHLPVSIVASNGNLPDEIDFEAHRNQDSYLLEDVMAVEITDLQVTSYGLTKATKVEGMVAQDSDNNDYLDDLEDGLHITQIEVPEGTLRLVAATMDTTSPDLDLRILFDSNADGIPQEDEEVAIAATAATEEYVSVEMPAAGSYWVIVQNWAASSDEEGFEDSFVLAHAMVDNQPGEGLTIDAPSAIPQLTEFDVRFTWDLSDAVEGDIYIGAVSMGTDADNVDNLGIIPVDIVRAEDDVYVTAESEERVLPGEEATFYVNVLPNFTTEDRDYEISLTLPDNVTLVEGSLSHDGVATENTLSWSITQESLIGATPSYAITTNATDAFCANPDFGQGGGYIDLAGFGIGIDDTLDGDTVDGTYSLPAYFLGAMYDAVTVTDDGFVTVGNSLGTSPWVNQGLPDVADPSGVIAPLWRDQEFDVANGVGVSVASAGAAYTIIEWDNMRFWGLSGDFADIADYQIVFFNEPAEGQPNIVFSYDNVTHQLGSTLPVTIGYEDIDGATGQAPYYTPYSQDFFDANFDTEIVSGTQICMYLDDVDSSPTQLAYTVMVNADDAGGAIQMMAMSEVTNIPGAASAVSETYEGLQVEGPPVVTIDGMTVATLEVVELMELNLPGLVEEPNGDAVDITWKQVEGPAAIIAGAGIEEAILVAPEVTEDTLIVLELTATDSNGNTSMATANVTIKDNLPPVINITAPFTVEEGESITVSATATDPEGDDVTFTINDIAGSSLTTTAPNTNSTIAVQFEVVAFDGLNTTTETVTVSVTDKSGGSMGWLALLLVPVVYLRRRKMK</sequence>
<dbReference type="RefSeq" id="WP_057791762.1">
    <property type="nucleotide sequence ID" value="NZ_CAXIBE010000009.1"/>
</dbReference>
<proteinExistence type="inferred from homology"/>
<dbReference type="InterPro" id="IPR036852">
    <property type="entry name" value="Peptidase_S8/S53_dom_sf"/>
</dbReference>
<reference evidence="15 17" key="1">
    <citation type="submission" date="2015-12" db="EMBL/GenBank/DDBJ databases">
        <title>Intraspecies pangenome expansion in the marine bacterium Alteromonas.</title>
        <authorList>
            <person name="Lopez-Perez M."/>
            <person name="Rodriguez-Valera F."/>
        </authorList>
    </citation>
    <scope>NUCLEOTIDE SEQUENCE [LARGE SCALE GENOMIC DNA]</scope>
    <source>
        <strain evidence="15 17">LMG 21861</strain>
    </source>
</reference>
<reference evidence="16" key="2">
    <citation type="submission" date="2023-07" db="EMBL/GenBank/DDBJ databases">
        <title>Genome content predicts the carbon catabolic preferences of heterotrophic bacteria.</title>
        <authorList>
            <person name="Gralka M."/>
        </authorList>
    </citation>
    <scope>NUCLEOTIDE SEQUENCE</scope>
    <source>
        <strain evidence="16">F2M12</strain>
    </source>
</reference>
<keyword evidence="3 8" id="KW-0645">Protease</keyword>
<dbReference type="Proteomes" id="UP001170717">
    <property type="component" value="Unassembled WGS sequence"/>
</dbReference>
<evidence type="ECO:0000256" key="10">
    <source>
        <dbReference type="SAM" id="SignalP"/>
    </source>
</evidence>
<dbReference type="Gene3D" id="3.50.30.30">
    <property type="match status" value="1"/>
</dbReference>
<feature type="domain" description="PA" evidence="12">
    <location>
        <begin position="486"/>
        <end position="578"/>
    </location>
</feature>
<feature type="domain" description="Inhibitor I9" evidence="13">
    <location>
        <begin position="134"/>
        <end position="192"/>
    </location>
</feature>
<keyword evidence="5 8" id="KW-0378">Hydrolase</keyword>
<dbReference type="InterPro" id="IPR000209">
    <property type="entry name" value="Peptidase_S8/S53_dom"/>
</dbReference>
<protein>
    <submittedName>
        <fullName evidence="15">Peptidase S8</fullName>
    </submittedName>
    <submittedName>
        <fullName evidence="16">S8 family serine peptidase</fullName>
    </submittedName>
</protein>